<dbReference type="PANTHER" id="PTHR43611:SF3">
    <property type="entry name" value="FLAVIN MONONUCLEOTIDE HYDROLASE 1, CHLOROPLATIC"/>
    <property type="match status" value="1"/>
</dbReference>
<evidence type="ECO:0000313" key="1">
    <source>
        <dbReference type="EMBL" id="MBE1504451.1"/>
    </source>
</evidence>
<evidence type="ECO:0000313" key="2">
    <source>
        <dbReference type="Proteomes" id="UP000620262"/>
    </source>
</evidence>
<dbReference type="PANTHER" id="PTHR43611">
    <property type="entry name" value="ALPHA-D-GLUCOSE 1-PHOSPHATE PHOSPHATASE"/>
    <property type="match status" value="1"/>
</dbReference>
<dbReference type="InterPro" id="IPR023214">
    <property type="entry name" value="HAD_sf"/>
</dbReference>
<dbReference type="InterPro" id="IPR006439">
    <property type="entry name" value="HAD-SF_hydro_IA"/>
</dbReference>
<organism evidence="1 2">
    <name type="scientific">Rhizobium viscosum</name>
    <name type="common">Arthrobacter viscosus</name>
    <dbReference type="NCBI Taxonomy" id="1673"/>
    <lineage>
        <taxon>Bacteria</taxon>
        <taxon>Pseudomonadati</taxon>
        <taxon>Pseudomonadota</taxon>
        <taxon>Alphaproteobacteria</taxon>
        <taxon>Hyphomicrobiales</taxon>
        <taxon>Rhizobiaceae</taxon>
        <taxon>Rhizobium/Agrobacterium group</taxon>
        <taxon>Rhizobium</taxon>
    </lineage>
</organism>
<dbReference type="Proteomes" id="UP000620262">
    <property type="component" value="Unassembled WGS sequence"/>
</dbReference>
<dbReference type="NCBIfam" id="TIGR01509">
    <property type="entry name" value="HAD-SF-IA-v3"/>
    <property type="match status" value="1"/>
</dbReference>
<dbReference type="SFLD" id="SFLDS00003">
    <property type="entry name" value="Haloacid_Dehalogenase"/>
    <property type="match status" value="1"/>
</dbReference>
<reference evidence="1 2" key="1">
    <citation type="submission" date="2020-10" db="EMBL/GenBank/DDBJ databases">
        <title>Sequencing the genomes of 1000 actinobacteria strains.</title>
        <authorList>
            <person name="Klenk H.-P."/>
        </authorList>
    </citation>
    <scope>NUCLEOTIDE SEQUENCE [LARGE SCALE GENOMIC DNA]</scope>
    <source>
        <strain evidence="1 2">DSM 7307</strain>
    </source>
</reference>
<dbReference type="SUPFAM" id="SSF56784">
    <property type="entry name" value="HAD-like"/>
    <property type="match status" value="1"/>
</dbReference>
<keyword evidence="1" id="KW-0378">Hydrolase</keyword>
<dbReference type="Gene3D" id="3.40.50.1000">
    <property type="entry name" value="HAD superfamily/HAD-like"/>
    <property type="match status" value="1"/>
</dbReference>
<dbReference type="SFLD" id="SFLDG01129">
    <property type="entry name" value="C1.5:_HAD__Beta-PGM__Phosphata"/>
    <property type="match status" value="1"/>
</dbReference>
<dbReference type="GO" id="GO:0016787">
    <property type="term" value="F:hydrolase activity"/>
    <property type="evidence" value="ECO:0007669"/>
    <property type="project" value="UniProtKB-KW"/>
</dbReference>
<sequence>MKILMVDVDGVLVHGRPTDGLPLFTYLERDLGLPVPLLQQEFFKPYWVGIVTGQEPIEPRLTEVLSRIAPHLNAQTLLDYWFENDSRLDRQLLDDLARLKDKGTLLYLATNQEHQRAAYLRDVLGLGALFDGMFYSAALGTRKPFSDFFRLATQEVGAAPEDIGFIDDVEENIVAAKEFGWKALHWTPASRLADAIDAFAHGDQATRL</sequence>
<dbReference type="RefSeq" id="WP_192728482.1">
    <property type="nucleotide sequence ID" value="NZ_BAAAVL010000001.1"/>
</dbReference>
<dbReference type="Pfam" id="PF00702">
    <property type="entry name" value="Hydrolase"/>
    <property type="match status" value="1"/>
</dbReference>
<keyword evidence="2" id="KW-1185">Reference proteome</keyword>
<protein>
    <submittedName>
        <fullName evidence="1">Hydrolase of the HAD superfamily</fullName>
    </submittedName>
</protein>
<dbReference type="EMBL" id="JADBEC010000001">
    <property type="protein sequence ID" value="MBE1504451.1"/>
    <property type="molecule type" value="Genomic_DNA"/>
</dbReference>
<accession>A0ABR9IMQ7</accession>
<dbReference type="PRINTS" id="PR00413">
    <property type="entry name" value="HADHALOGNASE"/>
</dbReference>
<proteinExistence type="predicted"/>
<dbReference type="InterPro" id="IPR036412">
    <property type="entry name" value="HAD-like_sf"/>
</dbReference>
<comment type="caution">
    <text evidence="1">The sequence shown here is derived from an EMBL/GenBank/DDBJ whole genome shotgun (WGS) entry which is preliminary data.</text>
</comment>
<gene>
    <name evidence="1" type="ORF">H4W29_001632</name>
</gene>
<name>A0ABR9IMQ7_RHIVS</name>